<evidence type="ECO:0000256" key="2">
    <source>
        <dbReference type="SAM" id="MobiDB-lite"/>
    </source>
</evidence>
<dbReference type="PANTHER" id="PTHR10963">
    <property type="entry name" value="GLYCOSYL HYDROLASE-RELATED"/>
    <property type="match status" value="1"/>
</dbReference>
<evidence type="ECO:0000256" key="1">
    <source>
        <dbReference type="ARBA" id="ARBA00006865"/>
    </source>
</evidence>
<feature type="region of interest" description="Disordered" evidence="2">
    <location>
        <begin position="178"/>
        <end position="198"/>
    </location>
</feature>
<accession>A0ABD0LIQ3</accession>
<keyword evidence="5" id="KW-1185">Reference proteome</keyword>
<protein>
    <recommendedName>
        <fullName evidence="3">GH16 domain-containing protein</fullName>
    </recommendedName>
</protein>
<dbReference type="PANTHER" id="PTHR10963:SF55">
    <property type="entry name" value="GLYCOSIDE HYDROLASE FAMILY 16 PROTEIN"/>
    <property type="match status" value="1"/>
</dbReference>
<dbReference type="InterPro" id="IPR013320">
    <property type="entry name" value="ConA-like_dom_sf"/>
</dbReference>
<evidence type="ECO:0000259" key="3">
    <source>
        <dbReference type="PROSITE" id="PS51762"/>
    </source>
</evidence>
<feature type="domain" description="GH16" evidence="3">
    <location>
        <begin position="48"/>
        <end position="323"/>
    </location>
</feature>
<reference evidence="4 5" key="1">
    <citation type="journal article" date="2023" name="Sci. Data">
        <title>Genome assembly of the Korean intertidal mud-creeper Batillaria attramentaria.</title>
        <authorList>
            <person name="Patra A.K."/>
            <person name="Ho P.T."/>
            <person name="Jun S."/>
            <person name="Lee S.J."/>
            <person name="Kim Y."/>
            <person name="Won Y.J."/>
        </authorList>
    </citation>
    <scope>NUCLEOTIDE SEQUENCE [LARGE SCALE GENOMIC DNA]</scope>
    <source>
        <strain evidence="4">Wonlab-2016</strain>
    </source>
</reference>
<evidence type="ECO:0000313" key="4">
    <source>
        <dbReference type="EMBL" id="KAK7498942.1"/>
    </source>
</evidence>
<dbReference type="Gene3D" id="2.60.120.200">
    <property type="match status" value="1"/>
</dbReference>
<comment type="caution">
    <text evidence="4">The sequence shown here is derived from an EMBL/GenBank/DDBJ whole genome shotgun (WGS) entry which is preliminary data.</text>
</comment>
<gene>
    <name evidence="4" type="ORF">BaRGS_00009751</name>
</gene>
<dbReference type="CDD" id="cd08024">
    <property type="entry name" value="GH16_CCF"/>
    <property type="match status" value="1"/>
</dbReference>
<name>A0ABD0LIQ3_9CAEN</name>
<dbReference type="SUPFAM" id="SSF49899">
    <property type="entry name" value="Concanavalin A-like lectins/glucanases"/>
    <property type="match status" value="1"/>
</dbReference>
<dbReference type="AlphaFoldDB" id="A0ABD0LIQ3"/>
<comment type="similarity">
    <text evidence="1">Belongs to the glycosyl hydrolase 16 family.</text>
</comment>
<evidence type="ECO:0000313" key="5">
    <source>
        <dbReference type="Proteomes" id="UP001519460"/>
    </source>
</evidence>
<dbReference type="Proteomes" id="UP001519460">
    <property type="component" value="Unassembled WGS sequence"/>
</dbReference>
<dbReference type="EMBL" id="JACVVK020000047">
    <property type="protein sequence ID" value="KAK7498942.1"/>
    <property type="molecule type" value="Genomic_DNA"/>
</dbReference>
<dbReference type="PROSITE" id="PS51762">
    <property type="entry name" value="GH16_2"/>
    <property type="match status" value="1"/>
</dbReference>
<sequence length="323" mass="36910">MRGVVIFRDDFNGGTLDRGHWDYEISMYGGMNWEFQVYVPETRNVFTRDGSLYIKPTLTTDDPRFDESSLYNGVMDVAQIWGTCTQSANYGCHREGKYGILPPVMSGKIKSKPTLRYGTVEVRARIPRGDWLWPAIWMLPRDNVYGGWPRSGEIDIMESRGNMYRGVGSVSSTLHWGSSPSDNHYGQTTNAKSKSGGGNWATEFHTWKLEWTPDHLITYIDNDPIMRVYPPGGGFHQLGHIGENLWSSGEKMAPFDRDFYMIFNVAVGGTNGFFPEGVWNNKPWSNTGTTAPQDFYRHKNEWYSTWHGDDVAMMIDYVEFRAL</sequence>
<organism evidence="4 5">
    <name type="scientific">Batillaria attramentaria</name>
    <dbReference type="NCBI Taxonomy" id="370345"/>
    <lineage>
        <taxon>Eukaryota</taxon>
        <taxon>Metazoa</taxon>
        <taxon>Spiralia</taxon>
        <taxon>Lophotrochozoa</taxon>
        <taxon>Mollusca</taxon>
        <taxon>Gastropoda</taxon>
        <taxon>Caenogastropoda</taxon>
        <taxon>Sorbeoconcha</taxon>
        <taxon>Cerithioidea</taxon>
        <taxon>Batillariidae</taxon>
        <taxon>Batillaria</taxon>
    </lineage>
</organism>
<feature type="compositionally biased region" description="Polar residues" evidence="2">
    <location>
        <begin position="178"/>
        <end position="193"/>
    </location>
</feature>
<dbReference type="InterPro" id="IPR050546">
    <property type="entry name" value="Glycosyl_Hydrlase_16"/>
</dbReference>
<dbReference type="InterPro" id="IPR000757">
    <property type="entry name" value="Beta-glucanase-like"/>
</dbReference>
<proteinExistence type="inferred from homology"/>
<dbReference type="Pfam" id="PF00722">
    <property type="entry name" value="Glyco_hydro_16"/>
    <property type="match status" value="1"/>
</dbReference>